<proteinExistence type="predicted"/>
<feature type="transmembrane region" description="Helical" evidence="6">
    <location>
        <begin position="63"/>
        <end position="83"/>
    </location>
</feature>
<dbReference type="PANTHER" id="PTHR31645:SF0">
    <property type="entry name" value="OLIGOPEPTIDE TRANSPORTER YGL114W-RELATED"/>
    <property type="match status" value="1"/>
</dbReference>
<sequence>MILLIYIYKKEGIFMSNNNNDFKPFISADKVLPELTPFSIIFGIIMAIVFGGANAYLGLRVGLTVSASIPAAVISMGVIRLIFKRDSILENNIVQTIGSAGESVAAGAIFTMPALFIWMKEWNEPAPSLIEIGVITLIGGLLGVLFMVPLRNALIVKEHGVIPYPEGTACAEVLLAGEEGGSKAKLVFKGLGLAAVYKFFADGLKIFPSSLSKEITVKSFSGAGIGIDPLPSLVGVGYICGPKISGYMLSGATLGWLVIMPLMKLFGGDNIIGAADKAISAMTVKDIWGTYLRYIGAGAVATGGIISLIKSLPLIIRTFRDAMKDYKSQGLGTDSVLRTEKDLSMKFIGISILAIAVVMAILPIIPVGPIGSIIIVVFGFFFATVSSRLVGLIGSSNNPVSGMTIAALLITSLLIKAMGNTGHDGMMMAISIGTVICVIAAISGDTSQDLKTGFLVGATPYKQQIGELIGVTVSALVIGAILWLLDSSWGYGTDELPAPQGMLMKLIIEGVMGGSLPWGLVFAGAFIAVVVEILGIPVLPFAVGLYLPINTSTAIMTGGLIRLFVDKRKVKNEELRKEQEENGVLFTSGFIAGEGVVGILLAAFAIIKVGDKTLAEVLDLSSKFNIGTIGSIIVFLLLLAVLVRTCIKNVNTNEAK</sequence>
<evidence type="ECO:0000313" key="7">
    <source>
        <dbReference type="EMBL" id="EFH94141.1"/>
    </source>
</evidence>
<dbReference type="HOGENOM" id="CLU_018238_0_0_9"/>
<dbReference type="InterPro" id="IPR045035">
    <property type="entry name" value="YSL-like"/>
</dbReference>
<dbReference type="NCBIfam" id="TIGR00728">
    <property type="entry name" value="OPT_sfam"/>
    <property type="match status" value="1"/>
</dbReference>
<organism evidence="7">
    <name type="scientific">Finegoldia magna ATCC 53516</name>
    <dbReference type="NCBI Taxonomy" id="525282"/>
    <lineage>
        <taxon>Bacteria</taxon>
        <taxon>Bacillati</taxon>
        <taxon>Bacillota</taxon>
        <taxon>Tissierellia</taxon>
        <taxon>Tissierellales</taxon>
        <taxon>Peptoniphilaceae</taxon>
        <taxon>Finegoldia</taxon>
    </lineage>
</organism>
<feature type="transmembrane region" description="Helical" evidence="6">
    <location>
        <begin position="585"/>
        <end position="606"/>
    </location>
</feature>
<evidence type="ECO:0000256" key="1">
    <source>
        <dbReference type="ARBA" id="ARBA00004141"/>
    </source>
</evidence>
<dbReference type="InterPro" id="IPR004814">
    <property type="entry name" value="Oligopep_transpt"/>
</dbReference>
<evidence type="ECO:0000256" key="3">
    <source>
        <dbReference type="ARBA" id="ARBA00022692"/>
    </source>
</evidence>
<evidence type="ECO:0000256" key="4">
    <source>
        <dbReference type="ARBA" id="ARBA00022989"/>
    </source>
</evidence>
<dbReference type="STRING" id="525282.HMPREF0391_10509"/>
<feature type="transmembrane region" description="Helical" evidence="6">
    <location>
        <begin position="464"/>
        <end position="485"/>
    </location>
</feature>
<comment type="subcellular location">
    <subcellularLocation>
        <location evidence="1">Membrane</location>
        <topology evidence="1">Multi-pass membrane protein</topology>
    </subcellularLocation>
</comment>
<protein>
    <submittedName>
        <fullName evidence="7">Oligopeptide transporter, OPT family</fullName>
    </submittedName>
</protein>
<feature type="transmembrane region" description="Helical" evidence="6">
    <location>
        <begin position="35"/>
        <end position="57"/>
    </location>
</feature>
<keyword evidence="5 6" id="KW-0472">Membrane</keyword>
<accession>D6S7T7</accession>
<keyword evidence="4 6" id="KW-1133">Transmembrane helix</keyword>
<feature type="transmembrane region" description="Helical" evidence="6">
    <location>
        <begin position="95"/>
        <end position="117"/>
    </location>
</feature>
<dbReference type="eggNOG" id="COG1297">
    <property type="taxonomic scope" value="Bacteria"/>
</dbReference>
<keyword evidence="2" id="KW-0813">Transport</keyword>
<dbReference type="Proteomes" id="UP000004063">
    <property type="component" value="Chromosome"/>
</dbReference>
<feature type="transmembrane region" description="Helical" evidence="6">
    <location>
        <begin position="291"/>
        <end position="316"/>
    </location>
</feature>
<dbReference type="NCBIfam" id="TIGR00733">
    <property type="entry name" value="OPT family oligopeptide transporter"/>
    <property type="match status" value="1"/>
</dbReference>
<dbReference type="InterPro" id="IPR004813">
    <property type="entry name" value="OPT"/>
</dbReference>
<dbReference type="PANTHER" id="PTHR31645">
    <property type="entry name" value="OLIGOPEPTIDE TRANSPORTER YGL114W-RELATED"/>
    <property type="match status" value="1"/>
</dbReference>
<evidence type="ECO:0000256" key="5">
    <source>
        <dbReference type="ARBA" id="ARBA00023136"/>
    </source>
</evidence>
<feature type="transmembrane region" description="Helical" evidence="6">
    <location>
        <begin position="400"/>
        <end position="419"/>
    </location>
</feature>
<feature type="transmembrane region" description="Helical" evidence="6">
    <location>
        <begin position="347"/>
        <end position="365"/>
    </location>
</feature>
<gene>
    <name evidence="7" type="ORF">HMPREF0391_10509</name>
</gene>
<comment type="caution">
    <text evidence="7">The sequence shown here is derived from an EMBL/GenBank/DDBJ whole genome shotgun (WGS) entry which is preliminary data.</text>
</comment>
<dbReference type="GO" id="GO:0035673">
    <property type="term" value="F:oligopeptide transmembrane transporter activity"/>
    <property type="evidence" value="ECO:0007669"/>
    <property type="project" value="InterPro"/>
</dbReference>
<evidence type="ECO:0000256" key="2">
    <source>
        <dbReference type="ARBA" id="ARBA00022448"/>
    </source>
</evidence>
<dbReference type="EMBL" id="ACHM02000001">
    <property type="protein sequence ID" value="EFH94141.1"/>
    <property type="molecule type" value="Genomic_DNA"/>
</dbReference>
<dbReference type="Pfam" id="PF03169">
    <property type="entry name" value="OPT"/>
    <property type="match status" value="1"/>
</dbReference>
<name>D6S7T7_FINMA</name>
<feature type="transmembrane region" description="Helical" evidence="6">
    <location>
        <begin position="372"/>
        <end position="394"/>
    </location>
</feature>
<dbReference type="GO" id="GO:0016020">
    <property type="term" value="C:membrane"/>
    <property type="evidence" value="ECO:0007669"/>
    <property type="project" value="UniProtKB-SubCell"/>
</dbReference>
<feature type="transmembrane region" description="Helical" evidence="6">
    <location>
        <begin position="626"/>
        <end position="647"/>
    </location>
</feature>
<feature type="transmembrane region" description="Helical" evidence="6">
    <location>
        <begin position="129"/>
        <end position="148"/>
    </location>
</feature>
<keyword evidence="3 6" id="KW-0812">Transmembrane</keyword>
<evidence type="ECO:0000256" key="6">
    <source>
        <dbReference type="SAM" id="Phobius"/>
    </source>
</evidence>
<reference evidence="7" key="1">
    <citation type="submission" date="2010-05" db="EMBL/GenBank/DDBJ databases">
        <authorList>
            <person name="Muzny D."/>
            <person name="Qin X."/>
            <person name="Buhay C."/>
            <person name="Dugan-Rocha S."/>
            <person name="Ding Y."/>
            <person name="Chen G."/>
            <person name="Hawes A."/>
            <person name="Holder M."/>
            <person name="Jhangiani S."/>
            <person name="Johnson A."/>
            <person name="Khan Z."/>
            <person name="Li Z."/>
            <person name="Liu W."/>
            <person name="Liu X."/>
            <person name="Perez L."/>
            <person name="Shen H."/>
            <person name="Wang Q."/>
            <person name="Watt J."/>
            <person name="Xi L."/>
            <person name="Xin Y."/>
            <person name="Zhou J."/>
            <person name="Deng J."/>
            <person name="Jiang H."/>
            <person name="Liu Y."/>
            <person name="Qu J."/>
            <person name="Song X.-Z."/>
            <person name="Zhang L."/>
            <person name="Villasana D."/>
            <person name="Johnson A."/>
            <person name="Liu J."/>
            <person name="Liyanage D."/>
            <person name="Lorensuhewa L."/>
            <person name="Robinson T."/>
            <person name="Song A."/>
            <person name="Song B.-B."/>
            <person name="Dinh H."/>
            <person name="Thornton R."/>
            <person name="Coyle M."/>
            <person name="Francisco L."/>
            <person name="Jackson L."/>
            <person name="Javaid M."/>
            <person name="Korchina V."/>
            <person name="Kovar C."/>
            <person name="Mata R."/>
            <person name="Mathew T."/>
            <person name="Ngo R."/>
            <person name="Nguyen L."/>
            <person name="Nguyen N."/>
            <person name="Okwuonu G."/>
            <person name="Ongeri F."/>
            <person name="Pham C."/>
            <person name="Simmons D."/>
            <person name="Wilczek-Boney K."/>
            <person name="Hale W."/>
            <person name="Jakkamsetti A."/>
            <person name="Pham P."/>
            <person name="Ruth R."/>
            <person name="San Lucas F."/>
            <person name="Warren J."/>
            <person name="Zhang J."/>
            <person name="Zhao Z."/>
            <person name="Zhou C."/>
            <person name="Zhu D."/>
            <person name="Lee S."/>
            <person name="Bess C."/>
            <person name="Blankenburg K."/>
            <person name="Forbes L."/>
            <person name="Fu Q."/>
            <person name="Gubbala S."/>
            <person name="Hirani K."/>
            <person name="Jayaseelan J.C."/>
            <person name="Lara F."/>
            <person name="Munidasa M."/>
            <person name="Palculict T."/>
            <person name="Patil S."/>
            <person name="Pu L.-L."/>
            <person name="Saada N."/>
            <person name="Tang L."/>
            <person name="Weissenberger G."/>
            <person name="Zhu Y."/>
            <person name="Hemphill L."/>
            <person name="Shang Y."/>
            <person name="Youmans B."/>
            <person name="Ayvaz T."/>
            <person name="Ross M."/>
            <person name="Santibanez J."/>
            <person name="Aqrawi P."/>
            <person name="Gross S."/>
            <person name="Joshi V."/>
            <person name="Fowler G."/>
            <person name="Nazareth L."/>
            <person name="Reid J."/>
            <person name="Worley K."/>
            <person name="Petrosino J."/>
            <person name="Highlander S."/>
            <person name="Gibbs R."/>
        </authorList>
    </citation>
    <scope>NUCLEOTIDE SEQUENCE [LARGE SCALE GENOMIC DNA]</scope>
    <source>
        <strain evidence="7">ATCC 53516</strain>
    </source>
</reference>
<dbReference type="AlphaFoldDB" id="D6S7T7"/>
<feature type="transmembrane region" description="Helical" evidence="6">
    <location>
        <begin position="426"/>
        <end position="444"/>
    </location>
</feature>